<dbReference type="InterPro" id="IPR009003">
    <property type="entry name" value="Peptidase_S1_PA"/>
</dbReference>
<dbReference type="Proteomes" id="UP000182002">
    <property type="component" value="Unassembled WGS sequence"/>
</dbReference>
<evidence type="ECO:0000313" key="3">
    <source>
        <dbReference type="EMBL" id="OGM89329.1"/>
    </source>
</evidence>
<dbReference type="SUPFAM" id="SSF50494">
    <property type="entry name" value="Trypsin-like serine proteases"/>
    <property type="match status" value="1"/>
</dbReference>
<evidence type="ECO:0000256" key="1">
    <source>
        <dbReference type="ARBA" id="ARBA00022670"/>
    </source>
</evidence>
<gene>
    <name evidence="3" type="ORF">A3J77_01385</name>
</gene>
<keyword evidence="2" id="KW-0378">Hydrolase</keyword>
<proteinExistence type="predicted"/>
<dbReference type="PANTHER" id="PTHR43343">
    <property type="entry name" value="PEPTIDASE S12"/>
    <property type="match status" value="1"/>
</dbReference>
<dbReference type="EMBL" id="MGIO01000030">
    <property type="protein sequence ID" value="OGM89329.1"/>
    <property type="molecule type" value="Genomic_DNA"/>
</dbReference>
<protein>
    <recommendedName>
        <fullName evidence="5">Serine protease</fullName>
    </recommendedName>
</protein>
<accession>A0A1F8DMX3</accession>
<dbReference type="GO" id="GO:0008233">
    <property type="term" value="F:peptidase activity"/>
    <property type="evidence" value="ECO:0007669"/>
    <property type="project" value="UniProtKB-KW"/>
</dbReference>
<name>A0A1F8DMX3_9BACT</name>
<evidence type="ECO:0000256" key="2">
    <source>
        <dbReference type="ARBA" id="ARBA00022801"/>
    </source>
</evidence>
<dbReference type="InterPro" id="IPR051201">
    <property type="entry name" value="Chloro_Bact_Ser_Proteases"/>
</dbReference>
<evidence type="ECO:0008006" key="5">
    <source>
        <dbReference type="Google" id="ProtNLM"/>
    </source>
</evidence>
<reference evidence="3 4" key="1">
    <citation type="journal article" date="2016" name="Nat. Commun.">
        <title>Thousands of microbial genomes shed light on interconnected biogeochemical processes in an aquifer system.</title>
        <authorList>
            <person name="Anantharaman K."/>
            <person name="Brown C.T."/>
            <person name="Hug L.A."/>
            <person name="Sharon I."/>
            <person name="Castelle C.J."/>
            <person name="Probst A.J."/>
            <person name="Thomas B.C."/>
            <person name="Singh A."/>
            <person name="Wilkins M.J."/>
            <person name="Karaoz U."/>
            <person name="Brodie E.L."/>
            <person name="Williams K.H."/>
            <person name="Hubbard S.S."/>
            <person name="Banfield J.F."/>
        </authorList>
    </citation>
    <scope>NUCLEOTIDE SEQUENCE [LARGE SCALE GENOMIC DNA]</scope>
</reference>
<keyword evidence="1" id="KW-0645">Protease</keyword>
<dbReference type="PANTHER" id="PTHR43343:SF3">
    <property type="entry name" value="PROTEASE DO-LIKE 8, CHLOROPLASTIC"/>
    <property type="match status" value="1"/>
</dbReference>
<evidence type="ECO:0000313" key="4">
    <source>
        <dbReference type="Proteomes" id="UP000182002"/>
    </source>
</evidence>
<sequence length="232" mass="26049">MFEKLLVDKIKDVRNSIVAIGFSLDSNQITILGSGFCVSNDGKILTVAHLYNQLNDEQRKNLAAFVMAEERQNDFQRYQWMPIKLVNKIDNNDIALFQIDNYKNTLLKKLELGDSEFVEVGQDAYFIGFPYAAQLMRDGFGVTLITNKAIISNIKRDGVSLGHERNWFILDAISNPGNSGCPLIDIKTNKVIGVMAITFRIGSQIQKELDIKEPMHICGAKPINLAKVLVIN</sequence>
<dbReference type="Pfam" id="PF13365">
    <property type="entry name" value="Trypsin_2"/>
    <property type="match status" value="1"/>
</dbReference>
<dbReference type="Gene3D" id="2.40.10.120">
    <property type="match status" value="1"/>
</dbReference>
<organism evidence="3 4">
    <name type="scientific">Candidatus Wolfebacteria bacterium RBG_13_41_7</name>
    <dbReference type="NCBI Taxonomy" id="1802554"/>
    <lineage>
        <taxon>Bacteria</taxon>
        <taxon>Candidatus Wolfeibacteriota</taxon>
    </lineage>
</organism>
<dbReference type="GO" id="GO:0006508">
    <property type="term" value="P:proteolysis"/>
    <property type="evidence" value="ECO:0007669"/>
    <property type="project" value="UniProtKB-KW"/>
</dbReference>
<dbReference type="AlphaFoldDB" id="A0A1F8DMX3"/>
<comment type="caution">
    <text evidence="3">The sequence shown here is derived from an EMBL/GenBank/DDBJ whole genome shotgun (WGS) entry which is preliminary data.</text>
</comment>